<dbReference type="InterPro" id="IPR000595">
    <property type="entry name" value="cNMP-bd_dom"/>
</dbReference>
<feature type="compositionally biased region" description="Gly residues" evidence="1">
    <location>
        <begin position="424"/>
        <end position="441"/>
    </location>
</feature>
<feature type="domain" description="Cyclic nucleotide-binding" evidence="2">
    <location>
        <begin position="221"/>
        <end position="267"/>
    </location>
</feature>
<dbReference type="AlphaFoldDB" id="A0A9W7G5W7"/>
<dbReference type="Gene3D" id="2.60.120.10">
    <property type="entry name" value="Jelly Rolls"/>
    <property type="match status" value="1"/>
</dbReference>
<reference evidence="3" key="1">
    <citation type="submission" date="2022-07" db="EMBL/GenBank/DDBJ databases">
        <title>Genome analysis of Parmales, a sister group of diatoms, reveals the evolutionary specialization of diatoms from phago-mixotrophs to photoautotrophs.</title>
        <authorList>
            <person name="Ban H."/>
            <person name="Sato S."/>
            <person name="Yoshikawa S."/>
            <person name="Kazumasa Y."/>
            <person name="Nakamura Y."/>
            <person name="Ichinomiya M."/>
            <person name="Saitoh K."/>
            <person name="Sato N."/>
            <person name="Blanc-Mathieu R."/>
            <person name="Endo H."/>
            <person name="Kuwata A."/>
            <person name="Ogata H."/>
        </authorList>
    </citation>
    <scope>NUCLEOTIDE SEQUENCE</scope>
</reference>
<organism evidence="3 4">
    <name type="scientific">Triparma retinervis</name>
    <dbReference type="NCBI Taxonomy" id="2557542"/>
    <lineage>
        <taxon>Eukaryota</taxon>
        <taxon>Sar</taxon>
        <taxon>Stramenopiles</taxon>
        <taxon>Ochrophyta</taxon>
        <taxon>Bolidophyceae</taxon>
        <taxon>Parmales</taxon>
        <taxon>Triparmaceae</taxon>
        <taxon>Triparma</taxon>
    </lineage>
</organism>
<dbReference type="PROSITE" id="PS50042">
    <property type="entry name" value="CNMP_BINDING_3"/>
    <property type="match status" value="1"/>
</dbReference>
<evidence type="ECO:0000256" key="1">
    <source>
        <dbReference type="SAM" id="MobiDB-lite"/>
    </source>
</evidence>
<feature type="region of interest" description="Disordered" evidence="1">
    <location>
        <begin position="420"/>
        <end position="459"/>
    </location>
</feature>
<comment type="caution">
    <text evidence="3">The sequence shown here is derived from an EMBL/GenBank/DDBJ whole genome shotgun (WGS) entry which is preliminary data.</text>
</comment>
<accession>A0A9W7G5W7</accession>
<gene>
    <name evidence="3" type="ORF">TrRE_jg8975</name>
</gene>
<dbReference type="Proteomes" id="UP001165082">
    <property type="component" value="Unassembled WGS sequence"/>
</dbReference>
<dbReference type="InterPro" id="IPR014710">
    <property type="entry name" value="RmlC-like_jellyroll"/>
</dbReference>
<evidence type="ECO:0000313" key="3">
    <source>
        <dbReference type="EMBL" id="GMI33142.1"/>
    </source>
</evidence>
<protein>
    <recommendedName>
        <fullName evidence="2">Cyclic nucleotide-binding domain-containing protein</fullName>
    </recommendedName>
</protein>
<dbReference type="SUPFAM" id="SSF51206">
    <property type="entry name" value="cAMP-binding domain-like"/>
    <property type="match status" value="2"/>
</dbReference>
<keyword evidence="4" id="KW-1185">Reference proteome</keyword>
<proteinExistence type="predicted"/>
<feature type="non-terminal residue" evidence="3">
    <location>
        <position position="459"/>
    </location>
</feature>
<evidence type="ECO:0000259" key="2">
    <source>
        <dbReference type="PROSITE" id="PS50042"/>
    </source>
</evidence>
<dbReference type="OrthoDB" id="10619346at2759"/>
<feature type="non-terminal residue" evidence="3">
    <location>
        <position position="1"/>
    </location>
</feature>
<feature type="compositionally biased region" description="Polar residues" evidence="1">
    <location>
        <begin position="308"/>
        <end position="325"/>
    </location>
</feature>
<feature type="region of interest" description="Disordered" evidence="1">
    <location>
        <begin position="296"/>
        <end position="335"/>
    </location>
</feature>
<name>A0A9W7G5W7_9STRA</name>
<dbReference type="EMBL" id="BRXZ01007731">
    <property type="protein sequence ID" value="GMI33142.1"/>
    <property type="molecule type" value="Genomic_DNA"/>
</dbReference>
<evidence type="ECO:0000313" key="4">
    <source>
        <dbReference type="Proteomes" id="UP001165082"/>
    </source>
</evidence>
<sequence length="459" mass="50255">LESRTPTPPKPSLSLRPTSSTDAWFMLNLLSSIPFIQDLPFSSTMELLELARVQTFHEGAIVVKAGERKSFICVVWEGGLIESYVPLKSASFSGTLDPVSLKYVPSRSSRTSAKEQSEPEKATTQQRDFAIWHAGDWTGPLTFQPDLERSSEPIETHQRNIVANSINGVKVIKISVSEIDFVLREGSPLYLSYLRVQSHVPRGALASSGSSFATLLETNSTLRRLTPIQKRHLEALSEERVEYDPGEYLWAKGSEAKYAFIVVKGSVHFGVGKEFKNNRRRSVSCERYERHLVEKLERERSRSPGRTPPSTFGSTALSTISSLDNDSADHAAGGTTTMERRATIATSRVIPISERRVSDEVDEEILARMRATRHDKIMGSRGGGGAAALKQSRRIVNGMEVLSRGHFLANVAEMIVKDVRPDSGWGGGTRETPDGEGGSCAGTGRHSSTLRAGGNGAVV</sequence>
<dbReference type="InterPro" id="IPR018490">
    <property type="entry name" value="cNMP-bd_dom_sf"/>
</dbReference>